<dbReference type="InterPro" id="IPR018911">
    <property type="entry name" value="Gmad2_Ig-like_dom"/>
</dbReference>
<dbReference type="EMBL" id="MFQB01000038">
    <property type="protein sequence ID" value="OGH66225.1"/>
    <property type="molecule type" value="Genomic_DNA"/>
</dbReference>
<name>A0A1F6M3S2_9BACT</name>
<dbReference type="PANTHER" id="PTHR19328:SF53">
    <property type="entry name" value="MEMBRANE PROTEIN"/>
    <property type="match status" value="1"/>
</dbReference>
<feature type="domain" description="Bacterial spore germination immunoglobulin-like" evidence="2">
    <location>
        <begin position="446"/>
        <end position="533"/>
    </location>
</feature>
<feature type="domain" description="Pyrroloquinoline quinone-dependent pyranose dehydrogenase beta-propeller" evidence="3">
    <location>
        <begin position="64"/>
        <end position="432"/>
    </location>
</feature>
<evidence type="ECO:0008006" key="6">
    <source>
        <dbReference type="Google" id="ProtNLM"/>
    </source>
</evidence>
<feature type="transmembrane region" description="Helical" evidence="1">
    <location>
        <begin position="7"/>
        <end position="25"/>
    </location>
</feature>
<dbReference type="Pfam" id="PF22807">
    <property type="entry name" value="TrAA12"/>
    <property type="match status" value="1"/>
</dbReference>
<dbReference type="InterPro" id="IPR011041">
    <property type="entry name" value="Quinoprot_gluc/sorb_DH_b-prop"/>
</dbReference>
<keyword evidence="1" id="KW-1133">Transmembrane helix</keyword>
<keyword evidence="1" id="KW-0472">Membrane</keyword>
<accession>A0A1F6M3S2</accession>
<evidence type="ECO:0000313" key="4">
    <source>
        <dbReference type="EMBL" id="OGH66225.1"/>
    </source>
</evidence>
<keyword evidence="1" id="KW-0812">Transmembrane</keyword>
<evidence type="ECO:0000259" key="3">
    <source>
        <dbReference type="Pfam" id="PF22807"/>
    </source>
</evidence>
<dbReference type="InterPro" id="IPR054539">
    <property type="entry name" value="Beta-prop_PDH"/>
</dbReference>
<dbReference type="InterPro" id="IPR011042">
    <property type="entry name" value="6-blade_b-propeller_TolB-like"/>
</dbReference>
<proteinExistence type="predicted"/>
<comment type="caution">
    <text evidence="4">The sequence shown here is derived from an EMBL/GenBank/DDBJ whole genome shotgun (WGS) entry which is preliminary data.</text>
</comment>
<dbReference type="STRING" id="1798680.A3J66_04205"/>
<dbReference type="Pfam" id="PF10648">
    <property type="entry name" value="Gmad2"/>
    <property type="match status" value="1"/>
</dbReference>
<evidence type="ECO:0000259" key="2">
    <source>
        <dbReference type="Pfam" id="PF10648"/>
    </source>
</evidence>
<reference evidence="4 5" key="1">
    <citation type="journal article" date="2016" name="Nat. Commun.">
        <title>Thousands of microbial genomes shed light on interconnected biogeochemical processes in an aquifer system.</title>
        <authorList>
            <person name="Anantharaman K."/>
            <person name="Brown C.T."/>
            <person name="Hug L.A."/>
            <person name="Sharon I."/>
            <person name="Castelle C.J."/>
            <person name="Probst A.J."/>
            <person name="Thomas B.C."/>
            <person name="Singh A."/>
            <person name="Wilkins M.J."/>
            <person name="Karaoz U."/>
            <person name="Brodie E.L."/>
            <person name="Williams K.H."/>
            <person name="Hubbard S.S."/>
            <person name="Banfield J.F."/>
        </authorList>
    </citation>
    <scope>NUCLEOTIDE SEQUENCE [LARGE SCALE GENOMIC DNA]</scope>
</reference>
<dbReference type="Proteomes" id="UP000176282">
    <property type="component" value="Unassembled WGS sequence"/>
</dbReference>
<dbReference type="Gene3D" id="2.120.10.30">
    <property type="entry name" value="TolB, C-terminal domain"/>
    <property type="match status" value="1"/>
</dbReference>
<evidence type="ECO:0000313" key="5">
    <source>
        <dbReference type="Proteomes" id="UP000176282"/>
    </source>
</evidence>
<dbReference type="AlphaFoldDB" id="A0A1F6M3S2"/>
<sequence length="548" mass="60934">MKKSTVVIIVCIFIFLAIVSGYLWYGPFQGAKPAVLPSPGDIVDELDDRENLPPGENKTGFPLSLPDGFRIQIFAKNLPGARVMAFDGRGNMWVSRTKQGVVTMLDIDENGVTTHDIFKGLKSPHGLAFDLKNWNRLYIAEENRISYAEVYNPNVSQTLRDSGNPSDYESVNLSLAVSSQMLPASLVDLPAGGRHVTRTLFWAGDNQLYISIGSTCDVCDEKDPRNAGIMRVNLEERKLEPYANGLRNSVFAATHLVTGDMWATEMGRDFLGDNLPPDEVNIIHKGKNYGWPLCYGQKVHDTQFDTRQYVRDPCEDTEGSYIDLPAHVAPLGLGFIPEEGWPEEYWHDLLIAVHGSWNRSEPIGYKVVRIALDANGKPEHLDADGKPLIEDFISGWLTDGDRALGRPVDLLIQPGGVIYISDDKAGVIYKVNYNSEPEERDRADLVRVTSPQADTKVASPLRIEGEARGIWYFEASFPIRILDDKGNEIGVGHAEAQSDWMTEEFVPFVANVSFTVPEVVTRGTLVLQKDNPSGLPELDDEIRIPVTF</sequence>
<dbReference type="PANTHER" id="PTHR19328">
    <property type="entry name" value="HEDGEHOG-INTERACTING PROTEIN"/>
    <property type="match status" value="1"/>
</dbReference>
<gene>
    <name evidence="4" type="ORF">A3J66_04205</name>
</gene>
<organism evidence="4 5">
    <name type="scientific">Candidatus Magasanikbacteria bacterium RIFCSPHIGHO2_02_FULL_47_14</name>
    <dbReference type="NCBI Taxonomy" id="1798680"/>
    <lineage>
        <taxon>Bacteria</taxon>
        <taxon>Candidatus Magasanikiibacteriota</taxon>
    </lineage>
</organism>
<evidence type="ECO:0000256" key="1">
    <source>
        <dbReference type="SAM" id="Phobius"/>
    </source>
</evidence>
<protein>
    <recommendedName>
        <fullName evidence="6">Glucose/Sorbosone dehydrogenase domain-containing protein</fullName>
    </recommendedName>
</protein>
<dbReference type="SUPFAM" id="SSF50952">
    <property type="entry name" value="Soluble quinoprotein glucose dehydrogenase"/>
    <property type="match status" value="1"/>
</dbReference>